<proteinExistence type="predicted"/>
<evidence type="ECO:0000313" key="2">
    <source>
        <dbReference type="Proteomes" id="UP001143328"/>
    </source>
</evidence>
<comment type="caution">
    <text evidence="1">The sequence shown here is derived from an EMBL/GenBank/DDBJ whole genome shotgun (WGS) entry which is preliminary data.</text>
</comment>
<dbReference type="SUPFAM" id="SSF48452">
    <property type="entry name" value="TPR-like"/>
    <property type="match status" value="1"/>
</dbReference>
<reference evidence="1" key="2">
    <citation type="submission" date="2023-01" db="EMBL/GenBank/DDBJ databases">
        <authorList>
            <person name="Sun Q."/>
            <person name="Evtushenko L."/>
        </authorList>
    </citation>
    <scope>NUCLEOTIDE SEQUENCE</scope>
    <source>
        <strain evidence="1">VKM B-2935</strain>
    </source>
</reference>
<dbReference type="RefSeq" id="WP_271195415.1">
    <property type="nucleotide sequence ID" value="NZ_BSFN01000005.1"/>
</dbReference>
<sequence>MKHWQGMMKIGNQLFGAGDFYSAREQYLQALALAQVLFDRWANTDEAVAALVISHHNLADLHLRIGQPEEAAEYLCAAHEYLLEAAENPRLSNILRDTALRHSQRTYTELLGFISEHGQYPSTEYLLACSRITHKPQLVIKSGQRAPSHGVYGPRVYGEH</sequence>
<keyword evidence="2" id="KW-1185">Reference proteome</keyword>
<name>A0A9W6K847_9PSED</name>
<dbReference type="InterPro" id="IPR011990">
    <property type="entry name" value="TPR-like_helical_dom_sf"/>
</dbReference>
<accession>A0A9W6K847</accession>
<evidence type="ECO:0000313" key="1">
    <source>
        <dbReference type="EMBL" id="GLK89224.1"/>
    </source>
</evidence>
<organism evidence="1 2">
    <name type="scientific">Pseudomonas turukhanskensis</name>
    <dbReference type="NCBI Taxonomy" id="1806536"/>
    <lineage>
        <taxon>Bacteria</taxon>
        <taxon>Pseudomonadati</taxon>
        <taxon>Pseudomonadota</taxon>
        <taxon>Gammaproteobacteria</taxon>
        <taxon>Pseudomonadales</taxon>
        <taxon>Pseudomonadaceae</taxon>
        <taxon>Pseudomonas</taxon>
    </lineage>
</organism>
<dbReference type="EMBL" id="BSFN01000005">
    <property type="protein sequence ID" value="GLK89224.1"/>
    <property type="molecule type" value="Genomic_DNA"/>
</dbReference>
<dbReference type="Proteomes" id="UP001143328">
    <property type="component" value="Unassembled WGS sequence"/>
</dbReference>
<dbReference type="AlphaFoldDB" id="A0A9W6K847"/>
<gene>
    <name evidence="1" type="ORF">GCM10017655_22860</name>
</gene>
<protein>
    <recommendedName>
        <fullName evidence="3">Tetratricopeptide repeat protein</fullName>
    </recommendedName>
</protein>
<reference evidence="1" key="1">
    <citation type="journal article" date="2014" name="Int. J. Syst. Evol. Microbiol.">
        <title>Complete genome sequence of Corynebacterium casei LMG S-19264T (=DSM 44701T), isolated from a smear-ripened cheese.</title>
        <authorList>
            <consortium name="US DOE Joint Genome Institute (JGI-PGF)"/>
            <person name="Walter F."/>
            <person name="Albersmeier A."/>
            <person name="Kalinowski J."/>
            <person name="Ruckert C."/>
        </authorList>
    </citation>
    <scope>NUCLEOTIDE SEQUENCE</scope>
    <source>
        <strain evidence="1">VKM B-2935</strain>
    </source>
</reference>
<dbReference type="Gene3D" id="1.25.40.10">
    <property type="entry name" value="Tetratricopeptide repeat domain"/>
    <property type="match status" value="1"/>
</dbReference>
<evidence type="ECO:0008006" key="3">
    <source>
        <dbReference type="Google" id="ProtNLM"/>
    </source>
</evidence>